<gene>
    <name evidence="1" type="ORF">H4S07_003809</name>
</gene>
<accession>A0ACC1LDT5</accession>
<organism evidence="1 2">
    <name type="scientific">Coemansia furcata</name>
    <dbReference type="NCBI Taxonomy" id="417177"/>
    <lineage>
        <taxon>Eukaryota</taxon>
        <taxon>Fungi</taxon>
        <taxon>Fungi incertae sedis</taxon>
        <taxon>Zoopagomycota</taxon>
        <taxon>Kickxellomycotina</taxon>
        <taxon>Kickxellomycetes</taxon>
        <taxon>Kickxellales</taxon>
        <taxon>Kickxellaceae</taxon>
        <taxon>Coemansia</taxon>
    </lineage>
</organism>
<keyword evidence="2" id="KW-1185">Reference proteome</keyword>
<name>A0ACC1LDT5_9FUNG</name>
<evidence type="ECO:0000313" key="1">
    <source>
        <dbReference type="EMBL" id="KAJ2806406.1"/>
    </source>
</evidence>
<reference evidence="1" key="1">
    <citation type="submission" date="2022-07" db="EMBL/GenBank/DDBJ databases">
        <title>Phylogenomic reconstructions and comparative analyses of Kickxellomycotina fungi.</title>
        <authorList>
            <person name="Reynolds N.K."/>
            <person name="Stajich J.E."/>
            <person name="Barry K."/>
            <person name="Grigoriev I.V."/>
            <person name="Crous P."/>
            <person name="Smith M.E."/>
        </authorList>
    </citation>
    <scope>NUCLEOTIDE SEQUENCE</scope>
    <source>
        <strain evidence="1">CBS 102833</strain>
    </source>
</reference>
<comment type="caution">
    <text evidence="1">The sequence shown here is derived from an EMBL/GenBank/DDBJ whole genome shotgun (WGS) entry which is preliminary data.</text>
</comment>
<dbReference type="Proteomes" id="UP001140096">
    <property type="component" value="Unassembled WGS sequence"/>
</dbReference>
<evidence type="ECO:0000313" key="2">
    <source>
        <dbReference type="Proteomes" id="UP001140096"/>
    </source>
</evidence>
<protein>
    <submittedName>
        <fullName evidence="1">Uncharacterized protein</fullName>
    </submittedName>
</protein>
<dbReference type="EMBL" id="JANBUP010001336">
    <property type="protein sequence ID" value="KAJ2806406.1"/>
    <property type="molecule type" value="Genomic_DNA"/>
</dbReference>
<proteinExistence type="predicted"/>
<sequence length="800" mass="87038">MAQTSTQQILTPLTIGLPKGAAAVDTTSTASSPRHTAVGATSSSSSESGPMYEGLPGGRTLSGLGRSPFGLPQGDQNAASFLAHCYEQLMKDTSSMHSGLAALDTAIDEPTIHVFIFTNPRSGNQQGRGLMRMAMRNFRLRERPNVQVQIYDVTDEASRSEGLHYLHQLQLRQGDRLLRTAFPELFVQQAGSSSSACGVRPSPPPSTGRASDGGGAAWEEWISDAAAHLECGLSQLCDSEVVERLERAQESAVKLHVWSAGGDGTVSATIQAMMDHGIDVGRVYFSCIPFGTGNDFADALGWGRSVAGDALGDGMHGLSKLVTERLDGYTCKLDIYEITITTYDGGYVKHVEKNNQADPGERRHTRLMIDYLSLGVQGFVGASFEMHRPGRRALNILMYTVAAAHWVLARAFPPITESLESVGTVPDAMLADSAVTDAERARWLEDMPESERKRVLLAQKAPIGSADADLPVIGGRPIELDIQNVARFWGRNIDVWGKARGLGPEGCREWTPQYAGDGKVELFTVQSMSDYTLNQLPHRETYRVDRQAQMPAPVALHFRPPSEYPTRRRRGKLLPWRRPPPPGLLNAMCDGEFVEIFRPRDVIVTRKVTLKAVGRSPEASRIVLDTIKNDGLDAVHMDPTAAGRGRLADTPAVASYVAAPFQRIFRRAPPPHLARDNTLDTAEPASPASPLVQALSGRSALLSFRESLLRTVRHRWSTASRDLPSPQTRQSLSNMRPDSVTTLPVIPRVVLTHRVHSKSIDLGRINPTISATVAESDPIKLPASATDPTPSNNNNNSDTL</sequence>